<dbReference type="Gene3D" id="3.10.450.620">
    <property type="entry name" value="JHP933, nucleotidyltransferase-like core domain"/>
    <property type="match status" value="1"/>
</dbReference>
<dbReference type="AlphaFoldDB" id="X1LRI2"/>
<protein>
    <submittedName>
        <fullName evidence="1">Uncharacterized protein</fullName>
    </submittedName>
</protein>
<dbReference type="InterPro" id="IPR014942">
    <property type="entry name" value="AbiEii"/>
</dbReference>
<name>X1LRI2_9ZZZZ</name>
<dbReference type="EMBL" id="BARV01001485">
    <property type="protein sequence ID" value="GAH96763.1"/>
    <property type="molecule type" value="Genomic_DNA"/>
</dbReference>
<feature type="non-terminal residue" evidence="1">
    <location>
        <position position="94"/>
    </location>
</feature>
<proteinExistence type="predicted"/>
<reference evidence="1" key="1">
    <citation type="journal article" date="2014" name="Front. Microbiol.">
        <title>High frequency of phylogenetically diverse reductive dehalogenase-homologous genes in deep subseafloor sedimentary metagenomes.</title>
        <authorList>
            <person name="Kawai M."/>
            <person name="Futagami T."/>
            <person name="Toyoda A."/>
            <person name="Takaki Y."/>
            <person name="Nishi S."/>
            <person name="Hori S."/>
            <person name="Arai W."/>
            <person name="Tsubouchi T."/>
            <person name="Morono Y."/>
            <person name="Uchiyama I."/>
            <person name="Ito T."/>
            <person name="Fujiyama A."/>
            <person name="Inagaki F."/>
            <person name="Takami H."/>
        </authorList>
    </citation>
    <scope>NUCLEOTIDE SEQUENCE</scope>
    <source>
        <strain evidence="1">Expedition CK06-06</strain>
    </source>
</reference>
<comment type="caution">
    <text evidence="1">The sequence shown here is derived from an EMBL/GenBank/DDBJ whole genome shotgun (WGS) entry which is preliminary data.</text>
</comment>
<sequence length="94" mass="11007">MFNSLQQREIFHLEFLRWFSRKAKAKYYALKGGVNMRFFFSSLRYSEDMDIDVSDLGVEVLQEVVLGILLTQAFRRIFESHGIENIIAPDITKA</sequence>
<accession>X1LRI2</accession>
<dbReference type="Pfam" id="PF08843">
    <property type="entry name" value="AbiEii"/>
    <property type="match status" value="1"/>
</dbReference>
<evidence type="ECO:0000313" key="1">
    <source>
        <dbReference type="EMBL" id="GAH96763.1"/>
    </source>
</evidence>
<organism evidence="1">
    <name type="scientific">marine sediment metagenome</name>
    <dbReference type="NCBI Taxonomy" id="412755"/>
    <lineage>
        <taxon>unclassified sequences</taxon>
        <taxon>metagenomes</taxon>
        <taxon>ecological metagenomes</taxon>
    </lineage>
</organism>
<gene>
    <name evidence="1" type="ORF">S06H3_04281</name>
</gene>